<dbReference type="RefSeq" id="WP_078786783.1">
    <property type="nucleotide sequence ID" value="NZ_FMTO01000004.1"/>
</dbReference>
<accession>A0A1T4LTW7</accession>
<evidence type="ECO:0000313" key="2">
    <source>
        <dbReference type="EMBL" id="SJZ58097.1"/>
    </source>
</evidence>
<feature type="transmembrane region" description="Helical" evidence="1">
    <location>
        <begin position="187"/>
        <end position="207"/>
    </location>
</feature>
<dbReference type="AlphaFoldDB" id="A0A1T4LTW7"/>
<gene>
    <name evidence="2" type="ORF">SAMN02745110_00932</name>
</gene>
<dbReference type="Proteomes" id="UP000189857">
    <property type="component" value="Unassembled WGS sequence"/>
</dbReference>
<feature type="transmembrane region" description="Helical" evidence="1">
    <location>
        <begin position="15"/>
        <end position="33"/>
    </location>
</feature>
<dbReference type="EMBL" id="FUXA01000006">
    <property type="protein sequence ID" value="SJZ58097.1"/>
    <property type="molecule type" value="Genomic_DNA"/>
</dbReference>
<organism evidence="2 3">
    <name type="scientific">Eubacterium ruminantium</name>
    <dbReference type="NCBI Taxonomy" id="42322"/>
    <lineage>
        <taxon>Bacteria</taxon>
        <taxon>Bacillati</taxon>
        <taxon>Bacillota</taxon>
        <taxon>Clostridia</taxon>
        <taxon>Eubacteriales</taxon>
        <taxon>Eubacteriaceae</taxon>
        <taxon>Eubacterium</taxon>
    </lineage>
</organism>
<reference evidence="2 3" key="1">
    <citation type="submission" date="2017-02" db="EMBL/GenBank/DDBJ databases">
        <authorList>
            <person name="Peterson S.W."/>
        </authorList>
    </citation>
    <scope>NUCLEOTIDE SEQUENCE [LARGE SCALE GENOMIC DNA]</scope>
    <source>
        <strain evidence="2 3">ATCC 17233</strain>
    </source>
</reference>
<keyword evidence="1" id="KW-1133">Transmembrane helix</keyword>
<feature type="transmembrane region" description="Helical" evidence="1">
    <location>
        <begin position="227"/>
        <end position="246"/>
    </location>
</feature>
<evidence type="ECO:0000313" key="3">
    <source>
        <dbReference type="Proteomes" id="UP000189857"/>
    </source>
</evidence>
<proteinExistence type="predicted"/>
<sequence length="252" mass="27690">MMGKLIKYEIIKSKLVFFVIGAILGVTEIFYILGLTTDDTEMVGLSAGFLVIGFYCGLLAIVILGLTNYAKDLNEKCGYMCFMTPVSSYKIIYSKFVVALIESFTAVAIFITLGLIDVSLASAKYDKDFNLLKSIAKYMGVGVERVASDFFGIVLLSVFRFLILYSVVFFASSVAAASANSKGGNKFITFFIALALYIVFILIEEMLPTISVSSYSVMSRVLRDLPTIIFESLMSIGLFTLCGKIIDEQISL</sequence>
<keyword evidence="3" id="KW-1185">Reference proteome</keyword>
<name>A0A1T4LTW7_9FIRM</name>
<feature type="transmembrane region" description="Helical" evidence="1">
    <location>
        <begin position="150"/>
        <end position="175"/>
    </location>
</feature>
<keyword evidence="1" id="KW-0812">Transmembrane</keyword>
<feature type="transmembrane region" description="Helical" evidence="1">
    <location>
        <begin position="45"/>
        <end position="70"/>
    </location>
</feature>
<dbReference type="OrthoDB" id="2042447at2"/>
<protein>
    <recommendedName>
        <fullName evidence="4">ABC-2 family transporter protein</fullName>
    </recommendedName>
</protein>
<feature type="transmembrane region" description="Helical" evidence="1">
    <location>
        <begin position="91"/>
        <end position="116"/>
    </location>
</feature>
<evidence type="ECO:0000256" key="1">
    <source>
        <dbReference type="SAM" id="Phobius"/>
    </source>
</evidence>
<keyword evidence="1" id="KW-0472">Membrane</keyword>
<evidence type="ECO:0008006" key="4">
    <source>
        <dbReference type="Google" id="ProtNLM"/>
    </source>
</evidence>